<feature type="transmembrane region" description="Helical" evidence="6">
    <location>
        <begin position="145"/>
        <end position="166"/>
    </location>
</feature>
<keyword evidence="2" id="KW-0813">Transport</keyword>
<accession>A0A098B137</accession>
<proteinExistence type="predicted"/>
<feature type="domain" description="Major facilitator superfamily (MFS) profile" evidence="7">
    <location>
        <begin position="22"/>
        <end position="435"/>
    </location>
</feature>
<dbReference type="PROSITE" id="PS50850">
    <property type="entry name" value="MFS"/>
    <property type="match status" value="1"/>
</dbReference>
<dbReference type="GO" id="GO:0046943">
    <property type="term" value="F:carboxylic acid transmembrane transporter activity"/>
    <property type="evidence" value="ECO:0007669"/>
    <property type="project" value="TreeGrafter"/>
</dbReference>
<protein>
    <submittedName>
        <fullName evidence="8">Gallate transporter</fullName>
    </submittedName>
    <submittedName>
        <fullName evidence="9">MFS transporter</fullName>
    </submittedName>
</protein>
<dbReference type="GO" id="GO:0005886">
    <property type="term" value="C:plasma membrane"/>
    <property type="evidence" value="ECO:0007669"/>
    <property type="project" value="UniProtKB-SubCell"/>
</dbReference>
<dbReference type="OMA" id="SDITWGI"/>
<evidence type="ECO:0000259" key="7">
    <source>
        <dbReference type="PROSITE" id="PS50850"/>
    </source>
</evidence>
<reference evidence="8" key="1">
    <citation type="submission" date="2014-07" db="EMBL/GenBank/DDBJ databases">
        <authorList>
            <person name="Hornung V.Bastian."/>
        </authorList>
    </citation>
    <scope>NUCLEOTIDE SEQUENCE</scope>
    <source>
        <strain evidence="8">PCE-S</strain>
    </source>
</reference>
<dbReference type="PANTHER" id="PTHR23508:SF10">
    <property type="entry name" value="CARBOXYLIC ACID TRANSPORTER PROTEIN HOMOLOG"/>
    <property type="match status" value="1"/>
</dbReference>
<feature type="transmembrane region" description="Helical" evidence="6">
    <location>
        <begin position="408"/>
        <end position="432"/>
    </location>
</feature>
<name>A0A098B137_DESHA</name>
<dbReference type="EMBL" id="LK996017">
    <property type="protein sequence ID" value="CDX02589.1"/>
    <property type="molecule type" value="Genomic_DNA"/>
</dbReference>
<evidence type="ECO:0000256" key="6">
    <source>
        <dbReference type="SAM" id="Phobius"/>
    </source>
</evidence>
<feature type="transmembrane region" description="Helical" evidence="6">
    <location>
        <begin position="172"/>
        <end position="193"/>
    </location>
</feature>
<feature type="transmembrane region" description="Helical" evidence="6">
    <location>
        <begin position="91"/>
        <end position="107"/>
    </location>
</feature>
<dbReference type="InterPro" id="IPR020846">
    <property type="entry name" value="MFS_dom"/>
</dbReference>
<organism evidence="8">
    <name type="scientific">Desulfitobacterium hafniense</name>
    <name type="common">Desulfitobacterium frappieri</name>
    <dbReference type="NCBI Taxonomy" id="49338"/>
    <lineage>
        <taxon>Bacteria</taxon>
        <taxon>Bacillati</taxon>
        <taxon>Bacillota</taxon>
        <taxon>Clostridia</taxon>
        <taxon>Eubacteriales</taxon>
        <taxon>Desulfitobacteriaceae</taxon>
        <taxon>Desulfitobacterium</taxon>
    </lineage>
</organism>
<dbReference type="RefSeq" id="WP_011460379.1">
    <property type="nucleotide sequence ID" value="NZ_CABKQQ010000014.1"/>
</dbReference>
<evidence type="ECO:0000256" key="5">
    <source>
        <dbReference type="ARBA" id="ARBA00023136"/>
    </source>
</evidence>
<dbReference type="EMBL" id="LOCK01000032">
    <property type="protein sequence ID" value="KTE90827.1"/>
    <property type="molecule type" value="Genomic_DNA"/>
</dbReference>
<dbReference type="InterPro" id="IPR036259">
    <property type="entry name" value="MFS_trans_sf"/>
</dbReference>
<dbReference type="SUPFAM" id="SSF103473">
    <property type="entry name" value="MFS general substrate transporter"/>
    <property type="match status" value="1"/>
</dbReference>
<comment type="subcellular location">
    <subcellularLocation>
        <location evidence="1">Cell membrane</location>
        <topology evidence="1">Multi-pass membrane protein</topology>
    </subcellularLocation>
</comment>
<feature type="transmembrane region" description="Helical" evidence="6">
    <location>
        <begin position="61"/>
        <end position="79"/>
    </location>
</feature>
<keyword evidence="4 6" id="KW-1133">Transmembrane helix</keyword>
<feature type="transmembrane region" description="Helical" evidence="6">
    <location>
        <begin position="258"/>
        <end position="278"/>
    </location>
</feature>
<keyword evidence="3 6" id="KW-0812">Transmembrane</keyword>
<dbReference type="PROSITE" id="PS00216">
    <property type="entry name" value="SUGAR_TRANSPORT_1"/>
    <property type="match status" value="1"/>
</dbReference>
<dbReference type="InterPro" id="IPR011701">
    <property type="entry name" value="MFS"/>
</dbReference>
<evidence type="ECO:0000313" key="8">
    <source>
        <dbReference type="EMBL" id="CDX02589.1"/>
    </source>
</evidence>
<feature type="transmembrane region" description="Helical" evidence="6">
    <location>
        <begin position="113"/>
        <end position="133"/>
    </location>
</feature>
<dbReference type="OrthoDB" id="9787026at2"/>
<reference evidence="9 10" key="2">
    <citation type="submission" date="2015-12" db="EMBL/GenBank/DDBJ databases">
        <title>Draft Genome Sequence of Desulfitobacterium hafniense Strain DH, a Sulfate-reducing Bacterium Isolated from Paddy Soils.</title>
        <authorList>
            <person name="Bao P."/>
            <person name="Zhang X."/>
            <person name="Li G."/>
        </authorList>
    </citation>
    <scope>NUCLEOTIDE SEQUENCE [LARGE SCALE GENOMIC DNA]</scope>
    <source>
        <strain evidence="9 10">DH</strain>
    </source>
</reference>
<evidence type="ECO:0000313" key="9">
    <source>
        <dbReference type="EMBL" id="KTE90827.1"/>
    </source>
</evidence>
<feature type="transmembrane region" description="Helical" evidence="6">
    <location>
        <begin position="20"/>
        <end position="41"/>
    </location>
</feature>
<dbReference type="Proteomes" id="UP000054623">
    <property type="component" value="Unassembled WGS sequence"/>
</dbReference>
<dbReference type="Gene3D" id="1.20.1250.20">
    <property type="entry name" value="MFS general substrate transporter like domains"/>
    <property type="match status" value="1"/>
</dbReference>
<dbReference type="PATRIC" id="fig|49338.4.peg.2901"/>
<evidence type="ECO:0000313" key="10">
    <source>
        <dbReference type="Proteomes" id="UP000054623"/>
    </source>
</evidence>
<dbReference type="AlphaFoldDB" id="A0A098B137"/>
<evidence type="ECO:0000256" key="3">
    <source>
        <dbReference type="ARBA" id="ARBA00022692"/>
    </source>
</evidence>
<keyword evidence="5 6" id="KW-0472">Membrane</keyword>
<dbReference type="InterPro" id="IPR005829">
    <property type="entry name" value="Sugar_transporter_CS"/>
</dbReference>
<evidence type="ECO:0000256" key="2">
    <source>
        <dbReference type="ARBA" id="ARBA00022448"/>
    </source>
</evidence>
<evidence type="ECO:0000256" key="1">
    <source>
        <dbReference type="ARBA" id="ARBA00004651"/>
    </source>
</evidence>
<feature type="transmembrane region" description="Helical" evidence="6">
    <location>
        <begin position="293"/>
        <end position="314"/>
    </location>
</feature>
<gene>
    <name evidence="9" type="ORF">AT727_23510</name>
    <name evidence="8" type="ORF">DPCES_2702</name>
</gene>
<dbReference type="Pfam" id="PF07690">
    <property type="entry name" value="MFS_1"/>
    <property type="match status" value="1"/>
</dbReference>
<evidence type="ECO:0000256" key="4">
    <source>
        <dbReference type="ARBA" id="ARBA00022989"/>
    </source>
</evidence>
<sequence>MNRTYISEVIDQLGVSKYTYTMYILVGIALLFDGFDYMIVAYTMPQMAAEWGLSKVQTGSLTSWSLIGLIIGGLTAGIISDRIGRKKTLSIFVAMYSLLTLPIYFVHSFEVFAMLRILSGIGLGACIPIAVTMMTESAPTHKRGFFTSSIMAFYISGWVVAGIVAITIVPVFGWRVCYLLGGIPALYSLVLWFKMKESPYWLLSKGREKEAIDVVKTIEIAARGKAGEWPLGRLITPPAPPKVGVSMIFSKNYRKATLANWTIYFMGSVLIYGISGWLPTLLVESGFGVVKGYSFAVLQNIFAIIGAMSIGFFADIIGRRLNVSLSWFFTAVFAILLGFATTQWQVILFIIIVGFLMNGALSSTQPLLTESYPTEFRSTGVAWAQAFGRLGGFSGPIAAGFIQQMGAGFTGLFIFFAIPSFIAAAVAFFFVVETKDKAIEKIVSANV</sequence>
<dbReference type="PANTHER" id="PTHR23508">
    <property type="entry name" value="CARBOXYLIC ACID TRANSPORTER PROTEIN HOMOLOG"/>
    <property type="match status" value="1"/>
</dbReference>
<feature type="transmembrane region" description="Helical" evidence="6">
    <location>
        <begin position="321"/>
        <end position="340"/>
    </location>
</feature>